<sequence>MVRFIISRTRHKKFYFTVESQELTTLLTSEFYTSKTACKKGIVALKNAVQGIGRYQWVEEKDNTVYFIIKSINGQRLASSERYNSLPQSNDVLSMLKTEVPQAVVVDQTGNLRSHKTTAISFEVAERTI</sequence>
<dbReference type="RefSeq" id="WP_282334231.1">
    <property type="nucleotide sequence ID" value="NZ_JASBRG010000006.1"/>
</dbReference>
<dbReference type="SUPFAM" id="SSF160113">
    <property type="entry name" value="YegP-like"/>
    <property type="match status" value="2"/>
</dbReference>
<dbReference type="InterPro" id="IPR010879">
    <property type="entry name" value="DUF1508"/>
</dbReference>
<name>A0ABT6RC29_9BACT</name>
<dbReference type="InterPro" id="IPR036913">
    <property type="entry name" value="YegP-like_sf"/>
</dbReference>
<accession>A0ABT6RC29</accession>
<dbReference type="InterPro" id="IPR051141">
    <property type="entry name" value="UPF0339_domain"/>
</dbReference>
<dbReference type="PANTHER" id="PTHR40606:SF1">
    <property type="entry name" value="UPF0339 PROTEIN YEGP"/>
    <property type="match status" value="1"/>
</dbReference>
<feature type="domain" description="DUF1508" evidence="1">
    <location>
        <begin position="12"/>
        <end position="49"/>
    </location>
</feature>
<proteinExistence type="predicted"/>
<protein>
    <submittedName>
        <fullName evidence="2">DUF1508 domain-containing protein</fullName>
    </submittedName>
</protein>
<keyword evidence="3" id="KW-1185">Reference proteome</keyword>
<reference evidence="2 3" key="1">
    <citation type="submission" date="2023-05" db="EMBL/GenBank/DDBJ databases">
        <title>Genome sequence of Pinibacter sp. MAH-24.</title>
        <authorList>
            <person name="Huq M.A."/>
        </authorList>
    </citation>
    <scope>NUCLEOTIDE SEQUENCE [LARGE SCALE GENOMIC DNA]</scope>
    <source>
        <strain evidence="2 3">MAH-24</strain>
    </source>
</reference>
<dbReference type="Proteomes" id="UP001226434">
    <property type="component" value="Unassembled WGS sequence"/>
</dbReference>
<evidence type="ECO:0000313" key="3">
    <source>
        <dbReference type="Proteomes" id="UP001226434"/>
    </source>
</evidence>
<organism evidence="2 3">
    <name type="scientific">Pinibacter soli</name>
    <dbReference type="NCBI Taxonomy" id="3044211"/>
    <lineage>
        <taxon>Bacteria</taxon>
        <taxon>Pseudomonadati</taxon>
        <taxon>Bacteroidota</taxon>
        <taxon>Chitinophagia</taxon>
        <taxon>Chitinophagales</taxon>
        <taxon>Chitinophagaceae</taxon>
        <taxon>Pinibacter</taxon>
    </lineage>
</organism>
<comment type="caution">
    <text evidence="2">The sequence shown here is derived from an EMBL/GenBank/DDBJ whole genome shotgun (WGS) entry which is preliminary data.</text>
</comment>
<evidence type="ECO:0000313" key="2">
    <source>
        <dbReference type="EMBL" id="MDI3320133.1"/>
    </source>
</evidence>
<dbReference type="Gene3D" id="2.30.29.80">
    <property type="match status" value="1"/>
</dbReference>
<dbReference type="PANTHER" id="PTHR40606">
    <property type="match status" value="1"/>
</dbReference>
<dbReference type="EMBL" id="JASBRG010000006">
    <property type="protein sequence ID" value="MDI3320133.1"/>
    <property type="molecule type" value="Genomic_DNA"/>
</dbReference>
<evidence type="ECO:0000259" key="1">
    <source>
        <dbReference type="Pfam" id="PF07411"/>
    </source>
</evidence>
<gene>
    <name evidence="2" type="ORF">QJ048_10140</name>
</gene>
<dbReference type="Pfam" id="PF07411">
    <property type="entry name" value="DUF1508"/>
    <property type="match status" value="1"/>
</dbReference>